<keyword evidence="8" id="KW-0539">Nucleus</keyword>
<dbReference type="InterPro" id="IPR009071">
    <property type="entry name" value="HMG_box_dom"/>
</dbReference>
<feature type="domain" description="HMG box" evidence="10">
    <location>
        <begin position="253"/>
        <end position="290"/>
    </location>
</feature>
<evidence type="ECO:0000313" key="12">
    <source>
        <dbReference type="Proteomes" id="UP001217089"/>
    </source>
</evidence>
<name>A0ABQ9FN82_TEGGR</name>
<keyword evidence="3" id="KW-0879">Wnt signaling pathway</keyword>
<comment type="similarity">
    <text evidence="2">Belongs to the TCF/LEF family.</text>
</comment>
<dbReference type="Proteomes" id="UP001217089">
    <property type="component" value="Unassembled WGS sequence"/>
</dbReference>
<keyword evidence="4" id="KW-0805">Transcription regulation</keyword>
<dbReference type="Gene3D" id="1.10.30.10">
    <property type="entry name" value="High mobility group box domain"/>
    <property type="match status" value="1"/>
</dbReference>
<comment type="subcellular location">
    <subcellularLocation>
        <location evidence="1">Nucleus</location>
    </subcellularLocation>
</comment>
<evidence type="ECO:0000256" key="2">
    <source>
        <dbReference type="ARBA" id="ARBA00006569"/>
    </source>
</evidence>
<evidence type="ECO:0000256" key="1">
    <source>
        <dbReference type="ARBA" id="ARBA00004123"/>
    </source>
</evidence>
<evidence type="ECO:0000256" key="6">
    <source>
        <dbReference type="ARBA" id="ARBA00023159"/>
    </source>
</evidence>
<evidence type="ECO:0000256" key="7">
    <source>
        <dbReference type="ARBA" id="ARBA00023163"/>
    </source>
</evidence>
<dbReference type="InterPro" id="IPR036910">
    <property type="entry name" value="HMG_box_dom_sf"/>
</dbReference>
<keyword evidence="12" id="KW-1185">Reference proteome</keyword>
<sequence>MPYITYILYTQHTYFCCTGRQAHCDSYYIRQGAACGVMWEPPTPAASSTTTLHRPIPLPLSVAQDKDWLLIRTKMPVCIWPDTCLLGCALGDTGGNKSVVQSPIGGLMYNNEYQPPPAHMGIPPVVLDPKTGLPRHPMYAYPAPGQFPPSLYSPDFPPVQWPRTPAGYPISSGAFSGPFPPSLVNSHLSRFGPPGLFPHQGLPHPGMSHPAIVSPGPKQECGMSQHGQDRTGHEGSSNSQSSQPEPERKKPHIKKPLNAFMLFMKEKRQQVVSECTLKESAAINQILGRKVSLIIVM</sequence>
<evidence type="ECO:0000256" key="9">
    <source>
        <dbReference type="SAM" id="MobiDB-lite"/>
    </source>
</evidence>
<evidence type="ECO:0000313" key="11">
    <source>
        <dbReference type="EMBL" id="KAJ8318726.1"/>
    </source>
</evidence>
<protein>
    <recommendedName>
        <fullName evidence="10">HMG box domain-containing protein</fullName>
    </recommendedName>
</protein>
<dbReference type="PANTHER" id="PTHR10373">
    <property type="entry name" value="TRANSCRIPTION FACTOR 7 FAMILY MEMBER"/>
    <property type="match status" value="1"/>
</dbReference>
<evidence type="ECO:0000259" key="10">
    <source>
        <dbReference type="Pfam" id="PF00505"/>
    </source>
</evidence>
<keyword evidence="5" id="KW-0238">DNA-binding</keyword>
<reference evidence="11 12" key="1">
    <citation type="submission" date="2022-12" db="EMBL/GenBank/DDBJ databases">
        <title>Chromosome-level genome of Tegillarca granosa.</title>
        <authorList>
            <person name="Kim J."/>
        </authorList>
    </citation>
    <scope>NUCLEOTIDE SEQUENCE [LARGE SCALE GENOMIC DNA]</scope>
    <source>
        <strain evidence="11">Teg-2019</strain>
        <tissue evidence="11">Adductor muscle</tissue>
    </source>
</reference>
<evidence type="ECO:0000256" key="8">
    <source>
        <dbReference type="ARBA" id="ARBA00023242"/>
    </source>
</evidence>
<gene>
    <name evidence="11" type="ORF">KUTeg_003817</name>
</gene>
<dbReference type="EMBL" id="JARBDR010000214">
    <property type="protein sequence ID" value="KAJ8318726.1"/>
    <property type="molecule type" value="Genomic_DNA"/>
</dbReference>
<comment type="caution">
    <text evidence="11">The sequence shown here is derived from an EMBL/GenBank/DDBJ whole genome shotgun (WGS) entry which is preliminary data.</text>
</comment>
<evidence type="ECO:0000256" key="5">
    <source>
        <dbReference type="ARBA" id="ARBA00023125"/>
    </source>
</evidence>
<keyword evidence="6" id="KW-0010">Activator</keyword>
<evidence type="ECO:0000256" key="3">
    <source>
        <dbReference type="ARBA" id="ARBA00022687"/>
    </source>
</evidence>
<organism evidence="11 12">
    <name type="scientific">Tegillarca granosa</name>
    <name type="common">Malaysian cockle</name>
    <name type="synonym">Anadara granosa</name>
    <dbReference type="NCBI Taxonomy" id="220873"/>
    <lineage>
        <taxon>Eukaryota</taxon>
        <taxon>Metazoa</taxon>
        <taxon>Spiralia</taxon>
        <taxon>Lophotrochozoa</taxon>
        <taxon>Mollusca</taxon>
        <taxon>Bivalvia</taxon>
        <taxon>Autobranchia</taxon>
        <taxon>Pteriomorphia</taxon>
        <taxon>Arcoida</taxon>
        <taxon>Arcoidea</taxon>
        <taxon>Arcidae</taxon>
        <taxon>Tegillarca</taxon>
    </lineage>
</organism>
<dbReference type="Pfam" id="PF00505">
    <property type="entry name" value="HMG_box"/>
    <property type="match status" value="1"/>
</dbReference>
<dbReference type="InterPro" id="IPR024940">
    <property type="entry name" value="TCF/LEF"/>
</dbReference>
<feature type="region of interest" description="Disordered" evidence="9">
    <location>
        <begin position="195"/>
        <end position="252"/>
    </location>
</feature>
<accession>A0ABQ9FN82</accession>
<evidence type="ECO:0000256" key="4">
    <source>
        <dbReference type="ARBA" id="ARBA00023015"/>
    </source>
</evidence>
<dbReference type="PANTHER" id="PTHR10373:SF38">
    <property type="entry name" value="PROTEIN PANGOLIN, ISOFORM J"/>
    <property type="match status" value="1"/>
</dbReference>
<keyword evidence="7" id="KW-0804">Transcription</keyword>
<proteinExistence type="inferred from homology"/>
<dbReference type="SUPFAM" id="SSF47095">
    <property type="entry name" value="HMG-box"/>
    <property type="match status" value="1"/>
</dbReference>